<dbReference type="Pfam" id="PF00563">
    <property type="entry name" value="EAL"/>
    <property type="match status" value="1"/>
</dbReference>
<dbReference type="SUPFAM" id="SSF55073">
    <property type="entry name" value="Nucleotide cyclase"/>
    <property type="match status" value="1"/>
</dbReference>
<keyword evidence="2" id="KW-0973">c-di-GMP</keyword>
<keyword evidence="3" id="KW-0175">Coiled coil</keyword>
<dbReference type="EC" id="3.1.4.52" evidence="1"/>
<dbReference type="Gene3D" id="3.30.70.270">
    <property type="match status" value="1"/>
</dbReference>
<reference evidence="7 8" key="1">
    <citation type="submission" date="2018-11" db="EMBL/GenBank/DDBJ databases">
        <title>Draft genome analysis of Rheinheimera mesophila isolated from an industrial waste site.</title>
        <authorList>
            <person name="Yu Q."/>
            <person name="Qi Y."/>
            <person name="Zhang H."/>
            <person name="Lu Y."/>
            <person name="Pu J."/>
        </authorList>
    </citation>
    <scope>NUCLEOTIDE SEQUENCE [LARGE SCALE GENOMIC DNA]</scope>
    <source>
        <strain evidence="7 8">IITR13</strain>
    </source>
</reference>
<dbReference type="SMART" id="SM00052">
    <property type="entry name" value="EAL"/>
    <property type="match status" value="1"/>
</dbReference>
<dbReference type="InterPro" id="IPR000160">
    <property type="entry name" value="GGDEF_dom"/>
</dbReference>
<dbReference type="OrthoDB" id="8553030at2"/>
<protein>
    <recommendedName>
        <fullName evidence="1">cyclic-guanylate-specific phosphodiesterase</fullName>
        <ecNumber evidence="1">3.1.4.52</ecNumber>
    </recommendedName>
</protein>
<keyword evidence="4" id="KW-0472">Membrane</keyword>
<evidence type="ECO:0000259" key="5">
    <source>
        <dbReference type="PROSITE" id="PS50883"/>
    </source>
</evidence>
<dbReference type="Pfam" id="PF14827">
    <property type="entry name" value="dCache_3"/>
    <property type="match status" value="1"/>
</dbReference>
<evidence type="ECO:0000259" key="6">
    <source>
        <dbReference type="PROSITE" id="PS50887"/>
    </source>
</evidence>
<dbReference type="PROSITE" id="PS50883">
    <property type="entry name" value="EAL"/>
    <property type="match status" value="1"/>
</dbReference>
<evidence type="ECO:0000256" key="1">
    <source>
        <dbReference type="ARBA" id="ARBA00012282"/>
    </source>
</evidence>
<dbReference type="NCBIfam" id="TIGR00254">
    <property type="entry name" value="GGDEF"/>
    <property type="match status" value="1"/>
</dbReference>
<accession>A0A3P3QS35</accession>
<feature type="domain" description="GGDEF" evidence="6">
    <location>
        <begin position="400"/>
        <end position="533"/>
    </location>
</feature>
<keyword evidence="4" id="KW-0812">Transmembrane</keyword>
<evidence type="ECO:0000313" key="7">
    <source>
        <dbReference type="EMBL" id="RRJ23270.1"/>
    </source>
</evidence>
<feature type="transmembrane region" description="Helical" evidence="4">
    <location>
        <begin position="279"/>
        <end position="298"/>
    </location>
</feature>
<dbReference type="SMART" id="SM00267">
    <property type="entry name" value="GGDEF"/>
    <property type="match status" value="1"/>
</dbReference>
<dbReference type="InterPro" id="IPR029787">
    <property type="entry name" value="Nucleotide_cyclase"/>
</dbReference>
<dbReference type="FunFam" id="3.20.20.450:FF:000001">
    <property type="entry name" value="Cyclic di-GMP phosphodiesterase yahA"/>
    <property type="match status" value="1"/>
</dbReference>
<comment type="caution">
    <text evidence="7">The sequence shown here is derived from an EMBL/GenBank/DDBJ whole genome shotgun (WGS) entry which is preliminary data.</text>
</comment>
<dbReference type="PANTHER" id="PTHR44757">
    <property type="entry name" value="DIGUANYLATE CYCLASE DGCP"/>
    <property type="match status" value="1"/>
</dbReference>
<feature type="coiled-coil region" evidence="3">
    <location>
        <begin position="338"/>
        <end position="365"/>
    </location>
</feature>
<dbReference type="Gene3D" id="3.20.20.450">
    <property type="entry name" value="EAL domain"/>
    <property type="match status" value="1"/>
</dbReference>
<name>A0A3P3QS35_9GAMM</name>
<dbReference type="PANTHER" id="PTHR44757:SF2">
    <property type="entry name" value="BIOFILM ARCHITECTURE MAINTENANCE PROTEIN MBAA"/>
    <property type="match status" value="1"/>
</dbReference>
<gene>
    <name evidence="7" type="ORF">EIK76_04065</name>
</gene>
<dbReference type="InterPro" id="IPR043128">
    <property type="entry name" value="Rev_trsase/Diguanyl_cyclase"/>
</dbReference>
<dbReference type="Pfam" id="PF00990">
    <property type="entry name" value="GGDEF"/>
    <property type="match status" value="1"/>
</dbReference>
<sequence length="818" mass="93053">MRPFVFRLPWKILLATISALLCMTVLQTSLGLMRMSEEFDRQQQVKRESARQQYLQQNAIIEQQLRVWLESFSDLVKLSQQADFSSFVQRLAEQSANMQLHLNIEQIWLHDSSMQLLFSSGQQTPYFSAELVQKVLKQQSPLTANLCVQFCVKQLSLPVLNSAGEVAVMTVTTTLVDILSALHQSLNSDVALIRASRAASGAIRRELISSSNPELVKALLQKVSDLEADLALTKGLELQYNGQEYLISAFEMQSKGMYLTVVDNISEFVDTNNGYRRQLLVTSVILFGCMVILVYLIMRRISLRLKTLTQALPLLSQKQYAGFRQQSHFQRSLWPDEVDLLRQAAEELSVELEQLNHKVEQHTHELEKVAMYDLLTTLPNRNMLQYQLERMLSSQSTEKKFLAVLFVDLDDFKRINDSLGHAYGDKLLKLVALRLKDCCRANDLLCRFGGDEFVFVLPQLTDVDTPFHLASQILQRIQQPLTIDQQNFVMTASIGLTMSIDGSVISDDLIRQADLAMHEVKLNGGNGAQAYNLDMYQRVQQRVLLEQDLKQALQLNQFSISFQPQMTIATGALYGFEALIRWRHPVRGMVPPDEFIPVLEQSRQIVPLGYWIIEQCMQQCLSLLHSGWHHFRIAINLSAEQFVDPDLIPTLKRLLDKYELQGSYFELELTERTLVQSIETMLTIMPQIKAMGIHFAIDDFGTGYSSLSYLKKMPMDCIKIDKSFLSGMLENAADFQIIASTIAMVQKLQLQVVAEGVETREQLELLRQQGCDIAQGYLIARPVPQAELAGFLEEHFPKGMWRGQNLGSAPHMSVDSKR</sequence>
<dbReference type="RefSeq" id="WP_046519186.1">
    <property type="nucleotide sequence ID" value="NZ_LAVS01000008.1"/>
</dbReference>
<dbReference type="InterPro" id="IPR001633">
    <property type="entry name" value="EAL_dom"/>
</dbReference>
<dbReference type="InterPro" id="IPR035919">
    <property type="entry name" value="EAL_sf"/>
</dbReference>
<keyword evidence="4" id="KW-1133">Transmembrane helix</keyword>
<dbReference type="SUPFAM" id="SSF141868">
    <property type="entry name" value="EAL domain-like"/>
    <property type="match status" value="1"/>
</dbReference>
<dbReference type="InterPro" id="IPR029150">
    <property type="entry name" value="dCache_3"/>
</dbReference>
<dbReference type="Proteomes" id="UP000276260">
    <property type="component" value="Unassembled WGS sequence"/>
</dbReference>
<dbReference type="AlphaFoldDB" id="A0A3P3QS35"/>
<evidence type="ECO:0000313" key="8">
    <source>
        <dbReference type="Proteomes" id="UP000276260"/>
    </source>
</evidence>
<evidence type="ECO:0000256" key="2">
    <source>
        <dbReference type="ARBA" id="ARBA00022636"/>
    </source>
</evidence>
<organism evidence="7 8">
    <name type="scientific">Rheinheimera mesophila</name>
    <dbReference type="NCBI Taxonomy" id="1547515"/>
    <lineage>
        <taxon>Bacteria</taxon>
        <taxon>Pseudomonadati</taxon>
        <taxon>Pseudomonadota</taxon>
        <taxon>Gammaproteobacteria</taxon>
        <taxon>Chromatiales</taxon>
        <taxon>Chromatiaceae</taxon>
        <taxon>Rheinheimera</taxon>
    </lineage>
</organism>
<feature type="domain" description="EAL" evidence="5">
    <location>
        <begin position="542"/>
        <end position="796"/>
    </location>
</feature>
<dbReference type="CDD" id="cd01948">
    <property type="entry name" value="EAL"/>
    <property type="match status" value="1"/>
</dbReference>
<evidence type="ECO:0000256" key="3">
    <source>
        <dbReference type="SAM" id="Coils"/>
    </source>
</evidence>
<dbReference type="EMBL" id="RRCF01000001">
    <property type="protein sequence ID" value="RRJ23270.1"/>
    <property type="molecule type" value="Genomic_DNA"/>
</dbReference>
<evidence type="ECO:0000256" key="4">
    <source>
        <dbReference type="SAM" id="Phobius"/>
    </source>
</evidence>
<dbReference type="GO" id="GO:0071111">
    <property type="term" value="F:cyclic-guanylate-specific phosphodiesterase activity"/>
    <property type="evidence" value="ECO:0007669"/>
    <property type="project" value="UniProtKB-EC"/>
</dbReference>
<dbReference type="CDD" id="cd01949">
    <property type="entry name" value="GGDEF"/>
    <property type="match status" value="1"/>
</dbReference>
<dbReference type="PROSITE" id="PS50887">
    <property type="entry name" value="GGDEF"/>
    <property type="match status" value="1"/>
</dbReference>
<proteinExistence type="predicted"/>
<dbReference type="InterPro" id="IPR052155">
    <property type="entry name" value="Biofilm_reg_signaling"/>
</dbReference>
<keyword evidence="8" id="KW-1185">Reference proteome</keyword>